<name>A0ABU2NFZ8_9PSEU</name>
<comment type="caution">
    <text evidence="2">The sequence shown here is derived from an EMBL/GenBank/DDBJ whole genome shotgun (WGS) entry which is preliminary data.</text>
</comment>
<reference evidence="3" key="1">
    <citation type="submission" date="2023-07" db="EMBL/GenBank/DDBJ databases">
        <title>30 novel species of actinomycetes from the DSMZ collection.</title>
        <authorList>
            <person name="Nouioui I."/>
        </authorList>
    </citation>
    <scope>NUCLEOTIDE SEQUENCE [LARGE SCALE GENOMIC DNA]</scope>
    <source>
        <strain evidence="3">DSM 45834</strain>
    </source>
</reference>
<keyword evidence="3" id="KW-1185">Reference proteome</keyword>
<dbReference type="EMBL" id="JAVREJ010000022">
    <property type="protein sequence ID" value="MDT0352877.1"/>
    <property type="molecule type" value="Genomic_DNA"/>
</dbReference>
<evidence type="ECO:0000313" key="2">
    <source>
        <dbReference type="EMBL" id="MDT0352877.1"/>
    </source>
</evidence>
<gene>
    <name evidence="2" type="ORF">RM445_25480</name>
</gene>
<keyword evidence="1" id="KW-0472">Membrane</keyword>
<evidence type="ECO:0000313" key="3">
    <source>
        <dbReference type="Proteomes" id="UP001183202"/>
    </source>
</evidence>
<feature type="transmembrane region" description="Helical" evidence="1">
    <location>
        <begin position="6"/>
        <end position="26"/>
    </location>
</feature>
<protein>
    <recommendedName>
        <fullName evidence="4">CcmD family protein</fullName>
    </recommendedName>
</protein>
<keyword evidence="1" id="KW-1133">Transmembrane helix</keyword>
<sequence>MNLALWLIIAAYGVIVFWGLLAWRVIRAGPRRLGADKLDEEAHQVSGVIPARLDEEPDLASHQMTSPASTEMAELERLWRLPVHSAGSKDQ</sequence>
<organism evidence="2 3">
    <name type="scientific">Pseudonocardia charpentierae</name>
    <dbReference type="NCBI Taxonomy" id="3075545"/>
    <lineage>
        <taxon>Bacteria</taxon>
        <taxon>Bacillati</taxon>
        <taxon>Actinomycetota</taxon>
        <taxon>Actinomycetes</taxon>
        <taxon>Pseudonocardiales</taxon>
        <taxon>Pseudonocardiaceae</taxon>
        <taxon>Pseudonocardia</taxon>
    </lineage>
</organism>
<evidence type="ECO:0000256" key="1">
    <source>
        <dbReference type="SAM" id="Phobius"/>
    </source>
</evidence>
<dbReference type="RefSeq" id="WP_311559377.1">
    <property type="nucleotide sequence ID" value="NZ_JAVREJ010000022.1"/>
</dbReference>
<keyword evidence="1" id="KW-0812">Transmembrane</keyword>
<proteinExistence type="predicted"/>
<accession>A0ABU2NFZ8</accession>
<evidence type="ECO:0008006" key="4">
    <source>
        <dbReference type="Google" id="ProtNLM"/>
    </source>
</evidence>
<dbReference type="Proteomes" id="UP001183202">
    <property type="component" value="Unassembled WGS sequence"/>
</dbReference>